<protein>
    <submittedName>
        <fullName evidence="2">Uncharacterized protein</fullName>
    </submittedName>
</protein>
<name>A0A0U1KXF3_9FIRM</name>
<evidence type="ECO:0000313" key="3">
    <source>
        <dbReference type="Proteomes" id="UP000049855"/>
    </source>
</evidence>
<dbReference type="EMBL" id="CTRP01000004">
    <property type="protein sequence ID" value="CQR71354.1"/>
    <property type="molecule type" value="Genomic_DNA"/>
</dbReference>
<keyword evidence="1" id="KW-0472">Membrane</keyword>
<gene>
    <name evidence="2" type="ORF">SpAn4DRAFT_3859</name>
</gene>
<evidence type="ECO:0000313" key="2">
    <source>
        <dbReference type="EMBL" id="CQR71354.1"/>
    </source>
</evidence>
<dbReference type="Proteomes" id="UP000049855">
    <property type="component" value="Unassembled WGS sequence"/>
</dbReference>
<keyword evidence="1" id="KW-0812">Transmembrane</keyword>
<reference evidence="3" key="1">
    <citation type="submission" date="2015-03" db="EMBL/GenBank/DDBJ databases">
        <authorList>
            <person name="Nijsse Bart"/>
        </authorList>
    </citation>
    <scope>NUCLEOTIDE SEQUENCE [LARGE SCALE GENOMIC DNA]</scope>
</reference>
<evidence type="ECO:0000256" key="1">
    <source>
        <dbReference type="SAM" id="Phobius"/>
    </source>
</evidence>
<feature type="transmembrane region" description="Helical" evidence="1">
    <location>
        <begin position="21"/>
        <end position="43"/>
    </location>
</feature>
<dbReference type="RefSeq" id="WP_021167458.1">
    <property type="nucleotide sequence ID" value="NZ_CTRP01000004.1"/>
</dbReference>
<keyword evidence="3" id="KW-1185">Reference proteome</keyword>
<organism evidence="2 3">
    <name type="scientific">Sporomusa ovata</name>
    <dbReference type="NCBI Taxonomy" id="2378"/>
    <lineage>
        <taxon>Bacteria</taxon>
        <taxon>Bacillati</taxon>
        <taxon>Bacillota</taxon>
        <taxon>Negativicutes</taxon>
        <taxon>Selenomonadales</taxon>
        <taxon>Sporomusaceae</taxon>
        <taxon>Sporomusa</taxon>
    </lineage>
</organism>
<accession>A0A0U1KXF3</accession>
<proteinExistence type="predicted"/>
<sequence length="47" mass="5426">MTIDKIRNQRQVRREQLQQQYEAAVTLAILWAGSAYIGAHLLAASWR</sequence>
<dbReference type="AlphaFoldDB" id="A0A0U1KXF3"/>
<keyword evidence="1" id="KW-1133">Transmembrane helix</keyword>